<proteinExistence type="inferred from homology"/>
<evidence type="ECO:0000313" key="7">
    <source>
        <dbReference type="Proteomes" id="UP000283634"/>
    </source>
</evidence>
<gene>
    <name evidence="6" type="ORF">TraAM80_05744</name>
</gene>
<evidence type="ECO:0000256" key="4">
    <source>
        <dbReference type="ARBA" id="ARBA00023212"/>
    </source>
</evidence>
<dbReference type="AlphaFoldDB" id="A0A422NDK4"/>
<dbReference type="Gene3D" id="1.25.40.190">
    <property type="entry name" value="Actin-related protein 2/3 complex subunit 5"/>
    <property type="match status" value="1"/>
</dbReference>
<dbReference type="InterPro" id="IPR036743">
    <property type="entry name" value="ARPC5_sf"/>
</dbReference>
<dbReference type="Pfam" id="PF04699">
    <property type="entry name" value="P16-Arc"/>
    <property type="match status" value="1"/>
</dbReference>
<dbReference type="SUPFAM" id="SSF69103">
    <property type="entry name" value="Arp2/3 complex 16 kDa subunit ARPC5"/>
    <property type="match status" value="1"/>
</dbReference>
<accession>A0A422NDK4</accession>
<dbReference type="GO" id="GO:0030833">
    <property type="term" value="P:regulation of actin filament polymerization"/>
    <property type="evidence" value="ECO:0007669"/>
    <property type="project" value="InterPro"/>
</dbReference>
<evidence type="ECO:0000256" key="5">
    <source>
        <dbReference type="RuleBase" id="RU004301"/>
    </source>
</evidence>
<dbReference type="OMA" id="RSHEMST"/>
<evidence type="ECO:0000256" key="3">
    <source>
        <dbReference type="ARBA" id="ARBA00022490"/>
    </source>
</evidence>
<organism evidence="6 7">
    <name type="scientific">Trypanosoma rangeli</name>
    <dbReference type="NCBI Taxonomy" id="5698"/>
    <lineage>
        <taxon>Eukaryota</taxon>
        <taxon>Discoba</taxon>
        <taxon>Euglenozoa</taxon>
        <taxon>Kinetoplastea</taxon>
        <taxon>Metakinetoplastina</taxon>
        <taxon>Trypanosomatida</taxon>
        <taxon>Trypanosomatidae</taxon>
        <taxon>Trypanosoma</taxon>
        <taxon>Herpetosoma</taxon>
    </lineage>
</organism>
<dbReference type="RefSeq" id="XP_029237598.1">
    <property type="nucleotide sequence ID" value="XM_029382613.1"/>
</dbReference>
<reference evidence="6 7" key="1">
    <citation type="journal article" date="2018" name="BMC Genomics">
        <title>Genomic comparison of Trypanosoma conorhini and Trypanosoma rangeli to Trypanosoma cruzi strains of high and low virulence.</title>
        <authorList>
            <person name="Bradwell K.R."/>
            <person name="Koparde V.N."/>
            <person name="Matveyev A.V."/>
            <person name="Serrano M.G."/>
            <person name="Alves J.M."/>
            <person name="Parikh H."/>
            <person name="Huang B."/>
            <person name="Lee V."/>
            <person name="Espinosa-Alvarez O."/>
            <person name="Ortiz P.A."/>
            <person name="Costa-Martins A.G."/>
            <person name="Teixeira M.M."/>
            <person name="Buck G.A."/>
        </authorList>
    </citation>
    <scope>NUCLEOTIDE SEQUENCE [LARGE SCALE GENOMIC DNA]</scope>
    <source>
        <strain evidence="6 7">AM80</strain>
    </source>
</reference>
<dbReference type="PANTHER" id="PTHR12644">
    <property type="entry name" value="ARP2/3 COMPLEX 16 KD SUBUNIT P16-ARC"/>
    <property type="match status" value="1"/>
</dbReference>
<dbReference type="InterPro" id="IPR006789">
    <property type="entry name" value="ARPC5"/>
</dbReference>
<dbReference type="EMBL" id="MKGL01000190">
    <property type="protein sequence ID" value="RNF03584.1"/>
    <property type="molecule type" value="Genomic_DNA"/>
</dbReference>
<evidence type="ECO:0000256" key="2">
    <source>
        <dbReference type="ARBA" id="ARBA00006084"/>
    </source>
</evidence>
<comment type="function">
    <text evidence="5">Functions as component of the Arp2/3 complex which is involved in regulation of actin polymerization and together with an activating nucleation-promoting factor (NPF) mediates the formation of branched actin networks. Arp2/3 complex plays a critical role in the control of cell morphogenesis via the modulation of cell polarity development.</text>
</comment>
<dbReference type="OrthoDB" id="429520at2759"/>
<evidence type="ECO:0000256" key="1">
    <source>
        <dbReference type="ARBA" id="ARBA00004245"/>
    </source>
</evidence>
<keyword evidence="3" id="KW-0963">Cytoplasm</keyword>
<comment type="caution">
    <text evidence="6">The sequence shown here is derived from an EMBL/GenBank/DDBJ whole genome shotgun (WGS) entry which is preliminary data.</text>
</comment>
<keyword evidence="4 5" id="KW-0206">Cytoskeleton</keyword>
<sequence length="99" mass="11038">MPELAQLLDKLHTTHFSDMTFSTVSTIANYIKGHANNSSNIDENINTLSTNQQDTLMKVLYCCLANDSGSSATYFRWHEKLYRTAGSGAIIRVMTDMAT</sequence>
<name>A0A422NDK4_TRYRA</name>
<comment type="subcellular location">
    <subcellularLocation>
        <location evidence="1">Cytoplasm</location>
        <location evidence="1">Cytoskeleton</location>
    </subcellularLocation>
</comment>
<comment type="similarity">
    <text evidence="2 5">Belongs to the ARPC5 family.</text>
</comment>
<evidence type="ECO:0000313" key="6">
    <source>
        <dbReference type="EMBL" id="RNF03584.1"/>
    </source>
</evidence>
<dbReference type="Proteomes" id="UP000283634">
    <property type="component" value="Unassembled WGS sequence"/>
</dbReference>
<dbReference type="GeneID" id="40329677"/>
<keyword evidence="7" id="KW-1185">Reference proteome</keyword>
<dbReference type="GO" id="GO:0034314">
    <property type="term" value="P:Arp2/3 complex-mediated actin nucleation"/>
    <property type="evidence" value="ECO:0007669"/>
    <property type="project" value="InterPro"/>
</dbReference>
<dbReference type="GO" id="GO:0005885">
    <property type="term" value="C:Arp2/3 protein complex"/>
    <property type="evidence" value="ECO:0007669"/>
    <property type="project" value="InterPro"/>
</dbReference>
<protein>
    <recommendedName>
        <fullName evidence="5">Actin-related protein 2/3 complex subunit 5</fullName>
    </recommendedName>
</protein>